<dbReference type="Pfam" id="PF03703">
    <property type="entry name" value="bPH_2"/>
    <property type="match status" value="1"/>
</dbReference>
<dbReference type="Proteomes" id="UP001183619">
    <property type="component" value="Unassembled WGS sequence"/>
</dbReference>
<protein>
    <submittedName>
        <fullName evidence="3">Membrane protein YdbS with pleckstrin-like domain</fullName>
    </submittedName>
</protein>
<evidence type="ECO:0000256" key="1">
    <source>
        <dbReference type="SAM" id="Phobius"/>
    </source>
</evidence>
<sequence>MNITLNPVSKDLIIIRYISRLPWLIIPMIAAILWTIFGKAGWWGISLSCIIGLFLIWQAWLIPKQVHNLGWLETEEDLLITKGKLWHTFTVVPYGRVQYVDLSQGPLERIYGLKTLKLNTASVTSDAKVRGLLAEEADQLRERVSERAKKKMIDL</sequence>
<dbReference type="RefSeq" id="WP_277104149.1">
    <property type="nucleotide sequence ID" value="NZ_BAAAJS010000004.1"/>
</dbReference>
<keyword evidence="4" id="KW-1185">Reference proteome</keyword>
<keyword evidence="1" id="KW-1133">Transmembrane helix</keyword>
<comment type="caution">
    <text evidence="3">The sequence shown here is derived from an EMBL/GenBank/DDBJ whole genome shotgun (WGS) entry which is preliminary data.</text>
</comment>
<feature type="transmembrane region" description="Helical" evidence="1">
    <location>
        <begin position="21"/>
        <end position="37"/>
    </location>
</feature>
<accession>A0ABU2B9X9</accession>
<keyword evidence="1" id="KW-0812">Transmembrane</keyword>
<gene>
    <name evidence="3" type="ORF">J2S37_001332</name>
</gene>
<dbReference type="PANTHER" id="PTHR34473:SF3">
    <property type="entry name" value="TRANSMEMBRANE PROTEIN-RELATED"/>
    <property type="match status" value="1"/>
</dbReference>
<evidence type="ECO:0000259" key="2">
    <source>
        <dbReference type="Pfam" id="PF03703"/>
    </source>
</evidence>
<proteinExistence type="predicted"/>
<feature type="domain" description="YdbS-like PH" evidence="2">
    <location>
        <begin position="68"/>
        <end position="143"/>
    </location>
</feature>
<dbReference type="InterPro" id="IPR005182">
    <property type="entry name" value="YdbS-like_PH"/>
</dbReference>
<name>A0ABU2B9X9_9CORY</name>
<dbReference type="PANTHER" id="PTHR34473">
    <property type="entry name" value="UPF0699 TRANSMEMBRANE PROTEIN YDBS"/>
    <property type="match status" value="1"/>
</dbReference>
<evidence type="ECO:0000313" key="3">
    <source>
        <dbReference type="EMBL" id="MDR7354794.1"/>
    </source>
</evidence>
<feature type="transmembrane region" description="Helical" evidence="1">
    <location>
        <begin position="43"/>
        <end position="62"/>
    </location>
</feature>
<reference evidence="3 4" key="1">
    <citation type="submission" date="2023-07" db="EMBL/GenBank/DDBJ databases">
        <title>Sequencing the genomes of 1000 actinobacteria strains.</title>
        <authorList>
            <person name="Klenk H.-P."/>
        </authorList>
    </citation>
    <scope>NUCLEOTIDE SEQUENCE [LARGE SCALE GENOMIC DNA]</scope>
    <source>
        <strain evidence="3 4">DSM 44508</strain>
    </source>
</reference>
<keyword evidence="1" id="KW-0472">Membrane</keyword>
<organism evidence="3 4">
    <name type="scientific">Corynebacterium felinum</name>
    <dbReference type="NCBI Taxonomy" id="131318"/>
    <lineage>
        <taxon>Bacteria</taxon>
        <taxon>Bacillati</taxon>
        <taxon>Actinomycetota</taxon>
        <taxon>Actinomycetes</taxon>
        <taxon>Mycobacteriales</taxon>
        <taxon>Corynebacteriaceae</taxon>
        <taxon>Corynebacterium</taxon>
    </lineage>
</organism>
<evidence type="ECO:0000313" key="4">
    <source>
        <dbReference type="Proteomes" id="UP001183619"/>
    </source>
</evidence>
<dbReference type="EMBL" id="JAVDYF010000001">
    <property type="protein sequence ID" value="MDR7354794.1"/>
    <property type="molecule type" value="Genomic_DNA"/>
</dbReference>